<comment type="caution">
    <text evidence="1">The sequence shown here is derived from an EMBL/GenBank/DDBJ whole genome shotgun (WGS) entry which is preliminary data.</text>
</comment>
<keyword evidence="2" id="KW-1185">Reference proteome</keyword>
<dbReference type="RefSeq" id="WP_058593496.1">
    <property type="nucleotide sequence ID" value="NZ_LDRK01000023.1"/>
</dbReference>
<name>A0A147EPF5_9MICO</name>
<sequence>MARSDAPDQPFVIALFDDLDPAGSTVVFGDDDALWAWLVRPESFAPGREFTELSIPGTEARAHVTVWAPTNDKAQHLTRVPGTILPHPSLIELHLGRSDSLAFRASYARLLRAVSASRVFEGRW</sequence>
<dbReference type="PATRIC" id="fig|1079994.3.peg.1089"/>
<proteinExistence type="predicted"/>
<organism evidence="1 2">
    <name type="scientific">Leucobacter chromiiresistens</name>
    <dbReference type="NCBI Taxonomy" id="1079994"/>
    <lineage>
        <taxon>Bacteria</taxon>
        <taxon>Bacillati</taxon>
        <taxon>Actinomycetota</taxon>
        <taxon>Actinomycetes</taxon>
        <taxon>Micrococcales</taxon>
        <taxon>Microbacteriaceae</taxon>
        <taxon>Leucobacter</taxon>
    </lineage>
</organism>
<reference evidence="1 2" key="1">
    <citation type="journal article" date="2016" name="Front. Microbiol.">
        <title>Genomic Resource of Rice Seed Associated Bacteria.</title>
        <authorList>
            <person name="Midha S."/>
            <person name="Bansal K."/>
            <person name="Sharma S."/>
            <person name="Kumar N."/>
            <person name="Patil P.P."/>
            <person name="Chaudhry V."/>
            <person name="Patil P.B."/>
        </authorList>
    </citation>
    <scope>NUCLEOTIDE SEQUENCE [LARGE SCALE GENOMIC DNA]</scope>
    <source>
        <strain evidence="1 2">NS354</strain>
    </source>
</reference>
<dbReference type="EMBL" id="LDRK01000023">
    <property type="protein sequence ID" value="KTR86363.1"/>
    <property type="molecule type" value="Genomic_DNA"/>
</dbReference>
<accession>A0A147EPF5</accession>
<protein>
    <submittedName>
        <fullName evidence="1">Uncharacterized protein</fullName>
    </submittedName>
</protein>
<evidence type="ECO:0000313" key="2">
    <source>
        <dbReference type="Proteomes" id="UP000070810"/>
    </source>
</evidence>
<evidence type="ECO:0000313" key="1">
    <source>
        <dbReference type="EMBL" id="KTR86363.1"/>
    </source>
</evidence>
<dbReference type="OrthoDB" id="4991304at2"/>
<gene>
    <name evidence="1" type="ORF">NS354_05020</name>
</gene>
<dbReference type="Proteomes" id="UP000070810">
    <property type="component" value="Unassembled WGS sequence"/>
</dbReference>
<dbReference type="AlphaFoldDB" id="A0A147EPF5"/>